<evidence type="ECO:0000313" key="3">
    <source>
        <dbReference type="Proteomes" id="UP000277457"/>
    </source>
</evidence>
<dbReference type="PANTHER" id="PTHR42867:SF1">
    <property type="entry name" value="MEMBRANE PROTEIN-RELATED"/>
    <property type="match status" value="1"/>
</dbReference>
<evidence type="ECO:0000256" key="1">
    <source>
        <dbReference type="SAM" id="Phobius"/>
    </source>
</evidence>
<protein>
    <submittedName>
        <fullName evidence="2">DUF1385 domain-containing protein</fullName>
    </submittedName>
</protein>
<keyword evidence="1" id="KW-0472">Membrane</keyword>
<reference evidence="2 3" key="1">
    <citation type="submission" date="2018-06" db="EMBL/GenBank/DDBJ databases">
        <title>Extensive metabolic versatility and redundancy in microbially diverse, dynamic hydrothermal sediments.</title>
        <authorList>
            <person name="Dombrowski N."/>
            <person name="Teske A."/>
            <person name="Baker B.J."/>
        </authorList>
    </citation>
    <scope>NUCLEOTIDE SEQUENCE [LARGE SCALE GENOMIC DNA]</scope>
    <source>
        <strain evidence="2">B7_G13</strain>
    </source>
</reference>
<feature type="transmembrane region" description="Helical" evidence="1">
    <location>
        <begin position="108"/>
        <end position="130"/>
    </location>
</feature>
<dbReference type="EMBL" id="QMPY01000051">
    <property type="protein sequence ID" value="RLE08013.1"/>
    <property type="molecule type" value="Genomic_DNA"/>
</dbReference>
<evidence type="ECO:0000313" key="2">
    <source>
        <dbReference type="EMBL" id="RLE08013.1"/>
    </source>
</evidence>
<accession>A0A662D5L4</accession>
<comment type="caution">
    <text evidence="2">The sequence shown here is derived from an EMBL/GenBank/DDBJ whole genome shotgun (WGS) entry which is preliminary data.</text>
</comment>
<dbReference type="Pfam" id="PF07136">
    <property type="entry name" value="DUF1385"/>
    <property type="match status" value="1"/>
</dbReference>
<feature type="transmembrane region" description="Helical" evidence="1">
    <location>
        <begin position="142"/>
        <end position="162"/>
    </location>
</feature>
<dbReference type="Proteomes" id="UP000277457">
    <property type="component" value="Unassembled WGS sequence"/>
</dbReference>
<dbReference type="PANTHER" id="PTHR42867">
    <property type="entry name" value="MEMBRANE PROTEIN-RELATED"/>
    <property type="match status" value="1"/>
</dbReference>
<organism evidence="2 3">
    <name type="scientific">Aerophobetes bacterium</name>
    <dbReference type="NCBI Taxonomy" id="2030807"/>
    <lineage>
        <taxon>Bacteria</taxon>
        <taxon>Candidatus Aerophobota</taxon>
    </lineage>
</organism>
<dbReference type="AlphaFoldDB" id="A0A662D5L4"/>
<sequence length="300" mass="34077">MLRKEFDVGGQAVIEGVMMRSPKFITIAIRKSSGEIMVKKEPYISLTKRFKFLNIPIIRGVVVLIETLYIGVKALTFSANEAIEDEESKATKESEAEEDKKGEIFTSIWLFLMVILGIGLGFLLFFYLPLWLTDLLGVKTGFLFNLVDGIIRIAIFLIYIWLITLWKDMRRIFEYHGAEHKSIHTLEAGEELIPENMKKYPTLHARCGTSFLLIVMVVSIIIFMALGRPKTLADRLVRFSFIPLIAGISYEFIKLSGKVKNNKLAKILIAPGLWLQKMTTKEPDEKQMEVAIAALKNALD</sequence>
<name>A0A662D5L4_UNCAE</name>
<keyword evidence="1" id="KW-0812">Transmembrane</keyword>
<feature type="transmembrane region" description="Helical" evidence="1">
    <location>
        <begin position="236"/>
        <end position="253"/>
    </location>
</feature>
<keyword evidence="1" id="KW-1133">Transmembrane helix</keyword>
<gene>
    <name evidence="2" type="ORF">DRZ78_01925</name>
</gene>
<feature type="transmembrane region" description="Helical" evidence="1">
    <location>
        <begin position="203"/>
        <end position="224"/>
    </location>
</feature>
<proteinExistence type="predicted"/>
<dbReference type="InterPro" id="IPR010787">
    <property type="entry name" value="DUF1385"/>
</dbReference>